<dbReference type="Proteomes" id="UP000464954">
    <property type="component" value="Chromosome"/>
</dbReference>
<dbReference type="AlphaFoldDB" id="A0A6P1MFE8"/>
<gene>
    <name evidence="1" type="ORF">GT409_10150</name>
</gene>
<reference evidence="1 2" key="1">
    <citation type="submission" date="2020-01" db="EMBL/GenBank/DDBJ databases">
        <title>Ponticoccus aerotolerans gen. nov., sp. nov., an anaerobic bacterium and proposal of Ponticoccusceae fam. nov., Ponticoccusles ord. nov. and Ponticoccuse classis nov. in the phylum Kiritimatiellaeota.</title>
        <authorList>
            <person name="Zhou L.Y."/>
            <person name="Du Z.J."/>
        </authorList>
    </citation>
    <scope>NUCLEOTIDE SEQUENCE [LARGE SCALE GENOMIC DNA]</scope>
    <source>
        <strain evidence="1 2">S-5007</strain>
    </source>
</reference>
<accession>A0A6P1MFE8</accession>
<organism evidence="1 2">
    <name type="scientific">Tichowtungia aerotolerans</name>
    <dbReference type="NCBI Taxonomy" id="2697043"/>
    <lineage>
        <taxon>Bacteria</taxon>
        <taxon>Pseudomonadati</taxon>
        <taxon>Kiritimatiellota</taxon>
        <taxon>Tichowtungiia</taxon>
        <taxon>Tichowtungiales</taxon>
        <taxon>Tichowtungiaceae</taxon>
        <taxon>Tichowtungia</taxon>
    </lineage>
</organism>
<keyword evidence="2" id="KW-1185">Reference proteome</keyword>
<dbReference type="RefSeq" id="WP_160628977.1">
    <property type="nucleotide sequence ID" value="NZ_CP047593.1"/>
</dbReference>
<sequence>MPINQFPGLRKIRRLVESYQRPADEFDPNGSWTHQYDIYMIAYAGFYPQGSIRISRTPNRKGAQLDILTVRPTTEPNLQHFTQATLECADNLLVSPRHWTVSSKIAASKSAEPYFDSGMTKEMAFENGRVTITADDLTVDRTVEVGDLYGCRLGMLDAVQRLPAEDGFVIPQFSSFDEYDQIRSGYQLKFRETAPIQLKGEQANLSGFTMTGTGQLPASYWRDETGRLLFFVSGLEVFVLSQENGRKVDFFNKPNVFKLSAQLAKGGKR</sequence>
<name>A0A6P1MFE8_9BACT</name>
<evidence type="ECO:0000313" key="1">
    <source>
        <dbReference type="EMBL" id="QHI69795.1"/>
    </source>
</evidence>
<dbReference type="EMBL" id="CP047593">
    <property type="protein sequence ID" value="QHI69795.1"/>
    <property type="molecule type" value="Genomic_DNA"/>
</dbReference>
<proteinExistence type="predicted"/>
<evidence type="ECO:0000313" key="2">
    <source>
        <dbReference type="Proteomes" id="UP000464954"/>
    </source>
</evidence>
<protein>
    <submittedName>
        <fullName evidence="1">Uncharacterized protein</fullName>
    </submittedName>
</protein>
<dbReference type="KEGG" id="taer:GT409_10150"/>